<feature type="domain" description="ABC3 transporter permease C-terminal" evidence="8">
    <location>
        <begin position="273"/>
        <end position="414"/>
    </location>
</feature>
<feature type="transmembrane region" description="Helical" evidence="7">
    <location>
        <begin position="457"/>
        <end position="478"/>
    </location>
</feature>
<comment type="similarity">
    <text evidence="6">Belongs to the ABC-4 integral membrane protein family.</text>
</comment>
<comment type="caution">
    <text evidence="9">The sequence shown here is derived from an EMBL/GenBank/DDBJ whole genome shotgun (WGS) entry which is preliminary data.</text>
</comment>
<dbReference type="PANTHER" id="PTHR30572">
    <property type="entry name" value="MEMBRANE COMPONENT OF TRANSPORTER-RELATED"/>
    <property type="match status" value="1"/>
</dbReference>
<evidence type="ECO:0000313" key="9">
    <source>
        <dbReference type="EMBL" id="HIR13397.1"/>
    </source>
</evidence>
<evidence type="ECO:0000256" key="2">
    <source>
        <dbReference type="ARBA" id="ARBA00022475"/>
    </source>
</evidence>
<reference evidence="9" key="2">
    <citation type="journal article" date="2021" name="PeerJ">
        <title>Extensive microbial diversity within the chicken gut microbiome revealed by metagenomics and culture.</title>
        <authorList>
            <person name="Gilroy R."/>
            <person name="Ravi A."/>
            <person name="Getino M."/>
            <person name="Pursley I."/>
            <person name="Horton D.L."/>
            <person name="Alikhan N.F."/>
            <person name="Baker D."/>
            <person name="Gharbi K."/>
            <person name="Hall N."/>
            <person name="Watson M."/>
            <person name="Adriaenssens E.M."/>
            <person name="Foster-Nyarko E."/>
            <person name="Jarju S."/>
            <person name="Secka A."/>
            <person name="Antonio M."/>
            <person name="Oren A."/>
            <person name="Chaudhuri R.R."/>
            <person name="La Ragione R."/>
            <person name="Hildebrand F."/>
            <person name="Pallen M.J."/>
        </authorList>
    </citation>
    <scope>NUCLEOTIDE SEQUENCE</scope>
    <source>
        <strain evidence="9">ChiSjej4B22-8148</strain>
    </source>
</reference>
<dbReference type="GO" id="GO:0005886">
    <property type="term" value="C:plasma membrane"/>
    <property type="evidence" value="ECO:0007669"/>
    <property type="project" value="UniProtKB-SubCell"/>
</dbReference>
<evidence type="ECO:0000256" key="6">
    <source>
        <dbReference type="ARBA" id="ARBA00038076"/>
    </source>
</evidence>
<name>A0A9D1ABW4_9FIRM</name>
<feature type="transmembrane region" description="Helical" evidence="7">
    <location>
        <begin position="21"/>
        <end position="41"/>
    </location>
</feature>
<reference evidence="9" key="1">
    <citation type="submission" date="2020-10" db="EMBL/GenBank/DDBJ databases">
        <authorList>
            <person name="Gilroy R."/>
        </authorList>
    </citation>
    <scope>NUCLEOTIDE SEQUENCE</scope>
    <source>
        <strain evidence="9">ChiSjej4B22-8148</strain>
    </source>
</reference>
<dbReference type="Pfam" id="PF02687">
    <property type="entry name" value="FtsX"/>
    <property type="match status" value="2"/>
</dbReference>
<feature type="transmembrane region" description="Helical" evidence="7">
    <location>
        <begin position="822"/>
        <end position="842"/>
    </location>
</feature>
<dbReference type="PANTHER" id="PTHR30572:SF4">
    <property type="entry name" value="ABC TRANSPORTER PERMEASE YTRF"/>
    <property type="match status" value="1"/>
</dbReference>
<evidence type="ECO:0000256" key="4">
    <source>
        <dbReference type="ARBA" id="ARBA00022989"/>
    </source>
</evidence>
<evidence type="ECO:0000259" key="8">
    <source>
        <dbReference type="Pfam" id="PF02687"/>
    </source>
</evidence>
<dbReference type="EMBL" id="DVGK01000062">
    <property type="protein sequence ID" value="HIR13397.1"/>
    <property type="molecule type" value="Genomic_DNA"/>
</dbReference>
<keyword evidence="5 7" id="KW-0472">Membrane</keyword>
<feature type="transmembrane region" description="Helical" evidence="7">
    <location>
        <begin position="862"/>
        <end position="880"/>
    </location>
</feature>
<evidence type="ECO:0000313" key="10">
    <source>
        <dbReference type="Proteomes" id="UP000886757"/>
    </source>
</evidence>
<dbReference type="AlphaFoldDB" id="A0A9D1ABW4"/>
<accession>A0A9D1ABW4</accession>
<dbReference type="InterPro" id="IPR050250">
    <property type="entry name" value="Macrolide_Exporter_MacB"/>
</dbReference>
<feature type="transmembrane region" description="Helical" evidence="7">
    <location>
        <begin position="386"/>
        <end position="408"/>
    </location>
</feature>
<evidence type="ECO:0000256" key="1">
    <source>
        <dbReference type="ARBA" id="ARBA00004651"/>
    </source>
</evidence>
<dbReference type="GO" id="GO:0022857">
    <property type="term" value="F:transmembrane transporter activity"/>
    <property type="evidence" value="ECO:0007669"/>
    <property type="project" value="TreeGrafter"/>
</dbReference>
<gene>
    <name evidence="9" type="ORF">IAB31_05680</name>
</gene>
<feature type="transmembrane region" description="Helical" evidence="7">
    <location>
        <begin position="314"/>
        <end position="344"/>
    </location>
</feature>
<feature type="transmembrane region" description="Helical" evidence="7">
    <location>
        <begin position="766"/>
        <end position="785"/>
    </location>
</feature>
<evidence type="ECO:0000256" key="7">
    <source>
        <dbReference type="SAM" id="Phobius"/>
    </source>
</evidence>
<comment type="subcellular location">
    <subcellularLocation>
        <location evidence="1">Cell membrane</location>
        <topology evidence="1">Multi-pass membrane protein</topology>
    </subcellularLocation>
</comment>
<protein>
    <submittedName>
        <fullName evidence="9">ABC transporter permease</fullName>
    </submittedName>
</protein>
<keyword evidence="4 7" id="KW-1133">Transmembrane helix</keyword>
<evidence type="ECO:0000256" key="5">
    <source>
        <dbReference type="ARBA" id="ARBA00023136"/>
    </source>
</evidence>
<sequence>MRTILHLSFAYIRHYKRQTGALFLGILLSAALLTGVGSLFASGKKAALENARTEYGDWHYELPCGAPWFSSFTENPKGEGFQVESWGVETIKKAVPQPFEIRFVWGDETYLKMMGRTLIQGHYPEEENEIAMDSHALLNLGIEGTLGSRVELDGETFILCGILSEMPERLGELMGDAMQVFVSSRLDYGTDESFLYLKFKESRSIYRQLKAFISQYEIQESVDQNSGLSGYVGGDTGSLTPAEIWNALKEPEYGLPYVWGMLNENEAMTEGAVLAVLGIFSMFIIYSIFQVSLLKRISQYSVMETLGMTGGKAFLLLFSQLFFIFLGGYPAGCILGNAAASWIYEKAGRIFITRNVTLHTGVSLAENASALTVSGLPEAGSFRADWHMIGTAAGFLILFLAAVSLVLVRRMRNLTIRQRMVQDFSGGRKNRKIYSLKKENLTGILTKRFMFSRKGTFAGILLSLSVGTVIFLGASYVAENTKINNELTFAADDGLGSEIQVYEASDQLAQVIPEQTVESLKQVDGLESVLPVRYLLGEVPLPDGMLLWTEFVPEIAGIEGWEPDPELMEKHNGRFVKTGENDYAVKVNIYGYEDEMLRSMEDYVLEGEIDPEKMREENTVIFKTIMDGQGNYGGIALQPGDTFTLRTPKDRTGDPEVLKFLSPEENYDTTRLRIAAVASRPLGKVDTFIGDDGANSVDLIMTNEQMKENFGVTGYCTISISMKEGEDVGEAAQQIKELVSGVPDCVVRDYSSQIQAQNLYLNQQMMFFYGISAVLLGISLLHILNSMQYLVAERRYEFSLLRAMGITDSGFLRMLIKEGLRYGACSGLAMLAVYFLVQKILYYFMVHVYLYLHPKPGISPGYLAAAAAVNLVLCAGAMAASGKGLLRRTVIASVRDSQ</sequence>
<keyword evidence="3 7" id="KW-0812">Transmembrane</keyword>
<evidence type="ECO:0000256" key="3">
    <source>
        <dbReference type="ARBA" id="ARBA00022692"/>
    </source>
</evidence>
<dbReference type="Proteomes" id="UP000886757">
    <property type="component" value="Unassembled WGS sequence"/>
</dbReference>
<organism evidence="9 10">
    <name type="scientific">Candidatus Choladousia intestinavium</name>
    <dbReference type="NCBI Taxonomy" id="2840727"/>
    <lineage>
        <taxon>Bacteria</taxon>
        <taxon>Bacillati</taxon>
        <taxon>Bacillota</taxon>
        <taxon>Clostridia</taxon>
        <taxon>Lachnospirales</taxon>
        <taxon>Lachnospiraceae</taxon>
        <taxon>Lachnospiraceae incertae sedis</taxon>
        <taxon>Candidatus Choladousia</taxon>
    </lineage>
</organism>
<feature type="transmembrane region" description="Helical" evidence="7">
    <location>
        <begin position="272"/>
        <end position="294"/>
    </location>
</feature>
<dbReference type="InterPro" id="IPR003838">
    <property type="entry name" value="ABC3_permease_C"/>
</dbReference>
<keyword evidence="2" id="KW-1003">Cell membrane</keyword>
<proteinExistence type="inferred from homology"/>
<feature type="domain" description="ABC3 transporter permease C-terminal" evidence="8">
    <location>
        <begin position="771"/>
        <end position="887"/>
    </location>
</feature>